<feature type="region of interest" description="Disordered" evidence="2">
    <location>
        <begin position="1415"/>
        <end position="1434"/>
    </location>
</feature>
<feature type="region of interest" description="Disordered" evidence="2">
    <location>
        <begin position="1366"/>
        <end position="1394"/>
    </location>
</feature>
<feature type="region of interest" description="Disordered" evidence="2">
    <location>
        <begin position="1179"/>
        <end position="1205"/>
    </location>
</feature>
<feature type="compositionally biased region" description="Polar residues" evidence="2">
    <location>
        <begin position="1381"/>
        <end position="1392"/>
    </location>
</feature>
<dbReference type="Proteomes" id="UP000789375">
    <property type="component" value="Unassembled WGS sequence"/>
</dbReference>
<dbReference type="SMART" id="SM00717">
    <property type="entry name" value="SANT"/>
    <property type="match status" value="2"/>
</dbReference>
<feature type="region of interest" description="Disordered" evidence="2">
    <location>
        <begin position="1738"/>
        <end position="1797"/>
    </location>
</feature>
<dbReference type="PROSITE" id="PS51293">
    <property type="entry name" value="SANT"/>
    <property type="match status" value="2"/>
</dbReference>
<dbReference type="GO" id="GO:0034967">
    <property type="term" value="C:Set3 complex"/>
    <property type="evidence" value="ECO:0007669"/>
    <property type="project" value="TreeGrafter"/>
</dbReference>
<feature type="region of interest" description="Disordered" evidence="2">
    <location>
        <begin position="1286"/>
        <end position="1313"/>
    </location>
</feature>
<feature type="region of interest" description="Disordered" evidence="2">
    <location>
        <begin position="1"/>
        <end position="71"/>
    </location>
</feature>
<feature type="compositionally biased region" description="Basic and acidic residues" evidence="2">
    <location>
        <begin position="12"/>
        <end position="36"/>
    </location>
</feature>
<evidence type="ECO:0000259" key="3">
    <source>
        <dbReference type="PROSITE" id="PS51293"/>
    </source>
</evidence>
<dbReference type="PANTHER" id="PTHR13992">
    <property type="entry name" value="NUCLEAR RECEPTOR CO-REPRESSOR RELATED NCOR"/>
    <property type="match status" value="1"/>
</dbReference>
<feature type="compositionally biased region" description="Polar residues" evidence="2">
    <location>
        <begin position="259"/>
        <end position="283"/>
    </location>
</feature>
<dbReference type="PANTHER" id="PTHR13992:SF39">
    <property type="entry name" value="SMRTER, ISOFORM G"/>
    <property type="match status" value="1"/>
</dbReference>
<dbReference type="InterPro" id="IPR001005">
    <property type="entry name" value="SANT/Myb"/>
</dbReference>
<dbReference type="SUPFAM" id="SSF46689">
    <property type="entry name" value="Homeodomain-like"/>
    <property type="match status" value="2"/>
</dbReference>
<evidence type="ECO:0000256" key="2">
    <source>
        <dbReference type="SAM" id="MobiDB-lite"/>
    </source>
</evidence>
<feature type="compositionally biased region" description="Polar residues" evidence="2">
    <location>
        <begin position="1738"/>
        <end position="1751"/>
    </location>
</feature>
<name>A0A9N8Z0T3_FUNMO</name>
<dbReference type="GO" id="GO:0006357">
    <property type="term" value="P:regulation of transcription by RNA polymerase II"/>
    <property type="evidence" value="ECO:0007669"/>
    <property type="project" value="TreeGrafter"/>
</dbReference>
<dbReference type="InterPro" id="IPR051571">
    <property type="entry name" value="N-CoR_corepressor"/>
</dbReference>
<dbReference type="Pfam" id="PF00249">
    <property type="entry name" value="Myb_DNA-binding"/>
    <property type="match status" value="1"/>
</dbReference>
<keyword evidence="5" id="KW-1185">Reference proteome</keyword>
<feature type="domain" description="SANT" evidence="3">
    <location>
        <begin position="1232"/>
        <end position="1283"/>
    </location>
</feature>
<dbReference type="Gene3D" id="1.20.58.1880">
    <property type="match status" value="1"/>
</dbReference>
<evidence type="ECO:0000313" key="5">
    <source>
        <dbReference type="Proteomes" id="UP000789375"/>
    </source>
</evidence>
<feature type="region of interest" description="Disordered" evidence="2">
    <location>
        <begin position="119"/>
        <end position="144"/>
    </location>
</feature>
<dbReference type="CDD" id="cd00167">
    <property type="entry name" value="SANT"/>
    <property type="match status" value="2"/>
</dbReference>
<feature type="region of interest" description="Disordered" evidence="2">
    <location>
        <begin position="1320"/>
        <end position="1339"/>
    </location>
</feature>
<comment type="caution">
    <text evidence="4">The sequence shown here is derived from an EMBL/GenBank/DDBJ whole genome shotgun (WGS) entry which is preliminary data.</text>
</comment>
<feature type="region of interest" description="Disordered" evidence="2">
    <location>
        <begin position="1537"/>
        <end position="1573"/>
    </location>
</feature>
<dbReference type="EMBL" id="CAJVPP010000287">
    <property type="protein sequence ID" value="CAG8465467.1"/>
    <property type="molecule type" value="Genomic_DNA"/>
</dbReference>
<dbReference type="Gene3D" id="1.10.10.60">
    <property type="entry name" value="Homeodomain-like"/>
    <property type="match status" value="1"/>
</dbReference>
<dbReference type="InterPro" id="IPR009057">
    <property type="entry name" value="Homeodomain-like_sf"/>
</dbReference>
<keyword evidence="1" id="KW-0175">Coiled coil</keyword>
<reference evidence="4" key="1">
    <citation type="submission" date="2021-06" db="EMBL/GenBank/DDBJ databases">
        <authorList>
            <person name="Kallberg Y."/>
            <person name="Tangrot J."/>
            <person name="Rosling A."/>
        </authorList>
    </citation>
    <scope>NUCLEOTIDE SEQUENCE</scope>
    <source>
        <strain evidence="4">87-6 pot B 2015</strain>
    </source>
</reference>
<feature type="compositionally biased region" description="Low complexity" evidence="2">
    <location>
        <begin position="1302"/>
        <end position="1313"/>
    </location>
</feature>
<feature type="compositionally biased region" description="Basic and acidic residues" evidence="2">
    <location>
        <begin position="187"/>
        <end position="207"/>
    </location>
</feature>
<feature type="compositionally biased region" description="Polar residues" evidence="2">
    <location>
        <begin position="1050"/>
        <end position="1085"/>
    </location>
</feature>
<feature type="compositionally biased region" description="Low complexity" evidence="2">
    <location>
        <begin position="1367"/>
        <end position="1380"/>
    </location>
</feature>
<feature type="compositionally biased region" description="Basic residues" evidence="2">
    <location>
        <begin position="1100"/>
        <end position="1112"/>
    </location>
</feature>
<evidence type="ECO:0000256" key="1">
    <source>
        <dbReference type="SAM" id="Coils"/>
    </source>
</evidence>
<feature type="domain" description="SANT" evidence="3">
    <location>
        <begin position="885"/>
        <end position="936"/>
    </location>
</feature>
<accession>A0A9N8Z0T3</accession>
<feature type="compositionally biased region" description="Low complexity" evidence="2">
    <location>
        <begin position="1537"/>
        <end position="1556"/>
    </location>
</feature>
<feature type="compositionally biased region" description="Polar residues" evidence="2">
    <location>
        <begin position="1186"/>
        <end position="1199"/>
    </location>
</feature>
<feature type="region of interest" description="Disordered" evidence="2">
    <location>
        <begin position="187"/>
        <end position="317"/>
    </location>
</feature>
<feature type="coiled-coil region" evidence="1">
    <location>
        <begin position="557"/>
        <end position="601"/>
    </location>
</feature>
<feature type="compositionally biased region" description="Low complexity" evidence="2">
    <location>
        <begin position="1564"/>
        <end position="1573"/>
    </location>
</feature>
<sequence>METTISTVQDIRMSRRDREDREQRNERFNRERDDRPQTQTVNRGILFSRPRQRSPIDYDDMDRIPQGGATSSFERRNITTGMLRNNMSDIGPSEICFPLMNDRETRTKYDDRFIMPTRDTRFRQPGSSPTIPTAAHREYFSPGPGNQYGFRDIYRYPDERDAWANGRNNQHDPYDYRDRDYHRKRYPRDWDYRRGPGYRDDPHDSRYETSLSRGGESKYFMATRHNHWRQRDRRSSSPSARSSITNFSPPPSHNRSRSTKASSIRSLSPKTKSSAGNSRGSSPRRSDLERVVSSKRPLKISIQKRIDHSENEDETIQYKEPAEEPILQNCKMTGTRSSNNDENLVKLRTSGTANNEFEERLFNGNDLDGVEENIEGYGNSEKGGWTGWRSIDPGLVAINEQKEREQKRLSKDEAVESGLVTDQIADMDLSSGENDEQPSQPQLEDKLSVCSDELESMEESDAVDDSTEYRVEISKKGNETIDTSINRNQISINIYNGESQETLTSRGDEKINGEMDIQLDNLSSKVGDKVNHDNFSLPIIPEVTNSPRYIIEGSTQLEDDKIDYNAIGEEIEKVENEIDRYQSLLDQKRRYIEEKNLARANRKSKSNKRVNFEFHQEAILIQVEQMESTLTNEQANINNVLTANHKLNNVQNVDTLLSVSPENDKVTNDHEGDHASNTYQDSPTETCKRNTMWEIIYSENKERTNKCVVFPFDSFNRFGSWGQTNEIYKSLPEYPFYKQNILDHNRLRLLLVKKFQDQKASIKLKEQTLQQEWKTLYYSWKQKFEMLQKTKGKTKQDDNDNNSTSGFAARWPVRTNRGRRRGDVVRSEAEMEEVMKILQDEQRKCQTWANIPPMILDPKERQQAKFINNNRSVSDPEDFYDYNVDLNVDWTNQEREDFYELFKSFPKKFGKVAEHLKDKSANDCVIYYYRNKKELKLKELIPKNGRGQRTIAPNSKAKKNNNTLNNNNQNIGLIDSSSTSVIINNIKVLENVNEGFTSINEIPEETNEISNKPIERPPIIITETVSPSIEQSEVHKDDVNEENSEERSDVSMQPQHRNANALSNVQEKSTTQEKPVNNPESNHACSIQGVVEESTLSVTKKARVSKGRRRSKVSAVKDSDQQEGEPVKKKRNIVYVPPSTGHDKNSNLSVVISDVQETRKLSSVNDDGVEETARNFNLMSLDGNDTHSSTQPEMTSVTKSKGRPKQTENLMDNEVLSHKSSTVNDDRISQKKISSYWNKREVGQFEQSLKDFGKQFKQIADVIKSKTEVQVKNYYEKHYEKQNIGINLEEVRSRPTTSDEIQSSQEKQQQAKSNVLVNHGVSNDRNNAHNASINSQNNETTFPRADFLSSMENSVNITQIATERQISQSFSLSDNPSNSSGIKRSTPQGPQKSNISLLLNNEENTSNVDVASWFDEQSSKDNESEVSNDPMVNDRRHSITGETNMQHVVMQQVPNHLMTQNSELHRPNNIPTSLSQQPSSQQYARSYHMQQMFQKQQENMQKQQMEQQRQFYAHLMSNPQNQQHASQRFSQLYVYMPQQQQQSGQQVHQPLHQAHQQSHHHQQPRQSQQIQQQRITNSVVPIHNITSNNATQKFVPINIQQNYNINVPHVYRPPAFGVLSSPVNMTGSSTTSPITQHNTNVSQQSSFTTLQPHQTPNYNTNEMITQIHRVNSPFNGTSHSNHLFTQSPVRQHPHFLLQRNLVGRPTSSMSSTSVMGELNYNGQHQHLLHTRPSIVMPSSSPGIVQGMQGSLVSHGHTHNFTSSPRPFSGERPSQQSSERSKSRRSSPLLNPKIEPPS</sequence>
<gene>
    <name evidence="4" type="ORF">FMOSSE_LOCUS2253</name>
</gene>
<protein>
    <submittedName>
        <fullName evidence="4">1978_t:CDS:1</fullName>
    </submittedName>
</protein>
<dbReference type="InterPro" id="IPR017884">
    <property type="entry name" value="SANT_dom"/>
</dbReference>
<proteinExistence type="predicted"/>
<feature type="region of interest" description="Disordered" evidence="2">
    <location>
        <begin position="1025"/>
        <end position="1130"/>
    </location>
</feature>
<evidence type="ECO:0000313" key="4">
    <source>
        <dbReference type="EMBL" id="CAG8465467.1"/>
    </source>
</evidence>
<organism evidence="4 5">
    <name type="scientific">Funneliformis mosseae</name>
    <name type="common">Endomycorrhizal fungus</name>
    <name type="synonym">Glomus mosseae</name>
    <dbReference type="NCBI Taxonomy" id="27381"/>
    <lineage>
        <taxon>Eukaryota</taxon>
        <taxon>Fungi</taxon>
        <taxon>Fungi incertae sedis</taxon>
        <taxon>Mucoromycota</taxon>
        <taxon>Glomeromycotina</taxon>
        <taxon>Glomeromycetes</taxon>
        <taxon>Glomerales</taxon>
        <taxon>Glomeraceae</taxon>
        <taxon>Funneliformis</taxon>
    </lineage>
</organism>